<dbReference type="STRING" id="690417.IC63_13365"/>
<proteinExistence type="predicted"/>
<name>A0A099EY72_9RHOB</name>
<accession>A0A099EY72</accession>
<keyword evidence="1" id="KW-1133">Transmembrane helix</keyword>
<dbReference type="OrthoDB" id="7632202at2"/>
<evidence type="ECO:0000313" key="2">
    <source>
        <dbReference type="EMBL" id="KGJ03395.1"/>
    </source>
</evidence>
<feature type="transmembrane region" description="Helical" evidence="1">
    <location>
        <begin position="6"/>
        <end position="26"/>
    </location>
</feature>
<protein>
    <submittedName>
        <fullName evidence="2">Uncharacterized protein</fullName>
    </submittedName>
</protein>
<evidence type="ECO:0000313" key="3">
    <source>
        <dbReference type="Proteomes" id="UP000029917"/>
    </source>
</evidence>
<comment type="caution">
    <text evidence="2">The sequence shown here is derived from an EMBL/GenBank/DDBJ whole genome shotgun (WGS) entry which is preliminary data.</text>
</comment>
<reference evidence="2 3" key="1">
    <citation type="submission" date="2014-09" db="EMBL/GenBank/DDBJ databases">
        <authorList>
            <person name="McGinnis J.M."/>
            <person name="Wolfgang W.J."/>
        </authorList>
    </citation>
    <scope>NUCLEOTIDE SEQUENCE [LARGE SCALE GENOMIC DNA]</scope>
    <source>
        <strain evidence="2 3">HAMBI 3106</strain>
    </source>
</reference>
<dbReference type="Proteomes" id="UP000029917">
    <property type="component" value="Unassembled WGS sequence"/>
</dbReference>
<gene>
    <name evidence="2" type="ORF">IC63_13365</name>
</gene>
<sequence>MMAIIRLAAIVIAIEALFYVMLSYYLRSLRRERLEEEWAERHPAEPGDSPERDEFVRRSMHDFHRTLRSRLVALVFMLPTLAIFVIAYLVNNR</sequence>
<feature type="transmembrane region" description="Helical" evidence="1">
    <location>
        <begin position="71"/>
        <end position="90"/>
    </location>
</feature>
<dbReference type="AlphaFoldDB" id="A0A099EY72"/>
<keyword evidence="3" id="KW-1185">Reference proteome</keyword>
<dbReference type="EMBL" id="JRKS01000052">
    <property type="protein sequence ID" value="KGJ03395.1"/>
    <property type="molecule type" value="Genomic_DNA"/>
</dbReference>
<organism evidence="2 3">
    <name type="scientific">Paracoccus sphaerophysae</name>
    <dbReference type="NCBI Taxonomy" id="690417"/>
    <lineage>
        <taxon>Bacteria</taxon>
        <taxon>Pseudomonadati</taxon>
        <taxon>Pseudomonadota</taxon>
        <taxon>Alphaproteobacteria</taxon>
        <taxon>Rhodobacterales</taxon>
        <taxon>Paracoccaceae</taxon>
        <taxon>Paracoccus</taxon>
    </lineage>
</organism>
<keyword evidence="1" id="KW-0812">Transmembrane</keyword>
<evidence type="ECO:0000256" key="1">
    <source>
        <dbReference type="SAM" id="Phobius"/>
    </source>
</evidence>
<keyword evidence="1" id="KW-0472">Membrane</keyword>
<reference evidence="2 3" key="2">
    <citation type="submission" date="2014-10" db="EMBL/GenBank/DDBJ databases">
        <title>Paracoccus sanguinis sp. nov., isolated from clinical specimens of New York State patients.</title>
        <authorList>
            <person name="Mingle L.A."/>
            <person name="Cole J.A."/>
            <person name="Lapierre P."/>
            <person name="Musser K.A."/>
        </authorList>
    </citation>
    <scope>NUCLEOTIDE SEQUENCE [LARGE SCALE GENOMIC DNA]</scope>
    <source>
        <strain evidence="2 3">HAMBI 3106</strain>
    </source>
</reference>